<evidence type="ECO:0000313" key="1">
    <source>
        <dbReference type="EMBL" id="KKM94604.1"/>
    </source>
</evidence>
<sequence>MKEYKKVRASDHFGYLGSSEKSKLTNGQTGIDKKENVLVVCCSNCGDYSHIDLNKLKEVTK</sequence>
<accession>A0A0F9LI97</accession>
<name>A0A0F9LI97_9ZZZZ</name>
<comment type="caution">
    <text evidence="1">The sequence shown here is derived from an EMBL/GenBank/DDBJ whole genome shotgun (WGS) entry which is preliminary data.</text>
</comment>
<dbReference type="EMBL" id="LAZR01006116">
    <property type="protein sequence ID" value="KKM94604.1"/>
    <property type="molecule type" value="Genomic_DNA"/>
</dbReference>
<protein>
    <submittedName>
        <fullName evidence="1">Uncharacterized protein</fullName>
    </submittedName>
</protein>
<organism evidence="1">
    <name type="scientific">marine sediment metagenome</name>
    <dbReference type="NCBI Taxonomy" id="412755"/>
    <lineage>
        <taxon>unclassified sequences</taxon>
        <taxon>metagenomes</taxon>
        <taxon>ecological metagenomes</taxon>
    </lineage>
</organism>
<gene>
    <name evidence="1" type="ORF">LCGC14_1196470</name>
</gene>
<reference evidence="1" key="1">
    <citation type="journal article" date="2015" name="Nature">
        <title>Complex archaea that bridge the gap between prokaryotes and eukaryotes.</title>
        <authorList>
            <person name="Spang A."/>
            <person name="Saw J.H."/>
            <person name="Jorgensen S.L."/>
            <person name="Zaremba-Niedzwiedzka K."/>
            <person name="Martijn J."/>
            <person name="Lind A.E."/>
            <person name="van Eijk R."/>
            <person name="Schleper C."/>
            <person name="Guy L."/>
            <person name="Ettema T.J."/>
        </authorList>
    </citation>
    <scope>NUCLEOTIDE SEQUENCE</scope>
</reference>
<proteinExistence type="predicted"/>
<dbReference type="AlphaFoldDB" id="A0A0F9LI97"/>